<dbReference type="Proteomes" id="UP000024816">
    <property type="component" value="Unassembled WGS sequence"/>
</dbReference>
<dbReference type="eggNOG" id="COG5468">
    <property type="taxonomic scope" value="Bacteria"/>
</dbReference>
<keyword evidence="1" id="KW-0732">Signal</keyword>
<comment type="caution">
    <text evidence="2">The sequence shown here is derived from an EMBL/GenBank/DDBJ whole genome shotgun (WGS) entry which is preliminary data.</text>
</comment>
<feature type="chain" id="PRO_5001577252" evidence="1">
    <location>
        <begin position="23"/>
        <end position="157"/>
    </location>
</feature>
<proteinExistence type="predicted"/>
<dbReference type="Gene3D" id="3.30.160.150">
    <property type="entry name" value="Lipoprotein like domain"/>
    <property type="match status" value="1"/>
</dbReference>
<sequence>MKRFLIALALVLPACGFQPVYAPSGSASFAAGNITVKEIPGRSGYKLRRALQQELAAGLPNLDDSAVLEVTLKDQLIRLQFKPDGAASRSSYTAKATYALRGENITVEGQSDAETSFSVPNEPYGDISAQTNASDRVMRVLASRIVDDLRLQLATQD</sequence>
<dbReference type="EMBL" id="ARYJ01000005">
    <property type="protein sequence ID" value="KCZ88583.1"/>
    <property type="molecule type" value="Genomic_DNA"/>
</dbReference>
<keyword evidence="2" id="KW-0449">Lipoprotein</keyword>
<feature type="signal peptide" evidence="1">
    <location>
        <begin position="1"/>
        <end position="22"/>
    </location>
</feature>
<protein>
    <submittedName>
        <fullName evidence="2">Putative lipoprotein</fullName>
    </submittedName>
</protein>
<reference evidence="2 3" key="1">
    <citation type="journal article" date="2014" name="Antonie Van Leeuwenhoek">
        <title>Hyphomonas beringensis sp. nov. and Hyphomonas chukchiensis sp. nov., isolated from surface seawater of the Bering Sea and Chukchi Sea.</title>
        <authorList>
            <person name="Li C."/>
            <person name="Lai Q."/>
            <person name="Li G."/>
            <person name="Dong C."/>
            <person name="Wang J."/>
            <person name="Liao Y."/>
            <person name="Shao Z."/>
        </authorList>
    </citation>
    <scope>NUCLEOTIDE SEQUENCE [LARGE SCALE GENOMIC DNA]</scope>
    <source>
        <strain evidence="2 3">VP2</strain>
    </source>
</reference>
<organism evidence="2 3">
    <name type="scientific">Hyphomonas jannaschiana VP2</name>
    <dbReference type="NCBI Taxonomy" id="1280952"/>
    <lineage>
        <taxon>Bacteria</taxon>
        <taxon>Pseudomonadati</taxon>
        <taxon>Pseudomonadota</taxon>
        <taxon>Alphaproteobacteria</taxon>
        <taxon>Hyphomonadales</taxon>
        <taxon>Hyphomonadaceae</taxon>
        <taxon>Hyphomonas</taxon>
    </lineage>
</organism>
<accession>A0A059FDK4</accession>
<dbReference type="Pfam" id="PF04390">
    <property type="entry name" value="LptE"/>
    <property type="match status" value="1"/>
</dbReference>
<dbReference type="RefSeq" id="WP_035581388.1">
    <property type="nucleotide sequence ID" value="NZ_ARYJ01000005.1"/>
</dbReference>
<gene>
    <name evidence="2" type="ORF">HJA_09449</name>
</gene>
<evidence type="ECO:0000313" key="2">
    <source>
        <dbReference type="EMBL" id="KCZ88583.1"/>
    </source>
</evidence>
<dbReference type="InterPro" id="IPR007485">
    <property type="entry name" value="LPS_assembly_LptE"/>
</dbReference>
<dbReference type="GO" id="GO:0043165">
    <property type="term" value="P:Gram-negative-bacterium-type cell outer membrane assembly"/>
    <property type="evidence" value="ECO:0007669"/>
    <property type="project" value="InterPro"/>
</dbReference>
<name>A0A059FDK4_9PROT</name>
<dbReference type="OrthoDB" id="7629596at2"/>
<dbReference type="AlphaFoldDB" id="A0A059FDK4"/>
<evidence type="ECO:0000256" key="1">
    <source>
        <dbReference type="SAM" id="SignalP"/>
    </source>
</evidence>
<dbReference type="STRING" id="1280952.HJA_09449"/>
<dbReference type="GO" id="GO:0019867">
    <property type="term" value="C:outer membrane"/>
    <property type="evidence" value="ECO:0007669"/>
    <property type="project" value="InterPro"/>
</dbReference>
<dbReference type="PATRIC" id="fig|1280952.3.peg.1884"/>
<evidence type="ECO:0000313" key="3">
    <source>
        <dbReference type="Proteomes" id="UP000024816"/>
    </source>
</evidence>
<keyword evidence="3" id="KW-1185">Reference proteome</keyword>